<name>A0AAP0NMH0_9MAGN</name>
<dbReference type="AlphaFoldDB" id="A0AAP0NMH0"/>
<reference evidence="1 2" key="1">
    <citation type="submission" date="2024-01" db="EMBL/GenBank/DDBJ databases">
        <title>Genome assemblies of Stephania.</title>
        <authorList>
            <person name="Yang L."/>
        </authorList>
    </citation>
    <scope>NUCLEOTIDE SEQUENCE [LARGE SCALE GENOMIC DNA]</scope>
    <source>
        <strain evidence="1">JXDWG</strain>
        <tissue evidence="1">Leaf</tissue>
    </source>
</reference>
<dbReference type="EMBL" id="JBBNAG010000008">
    <property type="protein sequence ID" value="KAK9112253.1"/>
    <property type="molecule type" value="Genomic_DNA"/>
</dbReference>
<protein>
    <submittedName>
        <fullName evidence="1">Uncharacterized protein</fullName>
    </submittedName>
</protein>
<dbReference type="Proteomes" id="UP001419268">
    <property type="component" value="Unassembled WGS sequence"/>
</dbReference>
<sequence length="157" mass="17782">MKMVEEVEVVEVDAESKFPDPASIPIFKGLEEDYAHNTPCNREETAVMPIEETWSNGFQVLAMGNLYFGNALIKMCSLATMLSEKERELAAKDSFLELEKKRNDYLELEMLSLKTSHQAELKNCIKIYKEPAEWLVDANKFVVDNGGKPFLANGVML</sequence>
<accession>A0AAP0NMH0</accession>
<gene>
    <name evidence="1" type="ORF">Scep_019772</name>
</gene>
<comment type="caution">
    <text evidence="1">The sequence shown here is derived from an EMBL/GenBank/DDBJ whole genome shotgun (WGS) entry which is preliminary data.</text>
</comment>
<evidence type="ECO:0000313" key="2">
    <source>
        <dbReference type="Proteomes" id="UP001419268"/>
    </source>
</evidence>
<organism evidence="1 2">
    <name type="scientific">Stephania cephalantha</name>
    <dbReference type="NCBI Taxonomy" id="152367"/>
    <lineage>
        <taxon>Eukaryota</taxon>
        <taxon>Viridiplantae</taxon>
        <taxon>Streptophyta</taxon>
        <taxon>Embryophyta</taxon>
        <taxon>Tracheophyta</taxon>
        <taxon>Spermatophyta</taxon>
        <taxon>Magnoliopsida</taxon>
        <taxon>Ranunculales</taxon>
        <taxon>Menispermaceae</taxon>
        <taxon>Menispermoideae</taxon>
        <taxon>Cissampelideae</taxon>
        <taxon>Stephania</taxon>
    </lineage>
</organism>
<evidence type="ECO:0000313" key="1">
    <source>
        <dbReference type="EMBL" id="KAK9112253.1"/>
    </source>
</evidence>
<keyword evidence="2" id="KW-1185">Reference proteome</keyword>
<proteinExistence type="predicted"/>